<dbReference type="EMBL" id="SWLB01000007">
    <property type="protein sequence ID" value="KAF3336403.1"/>
    <property type="molecule type" value="Genomic_DNA"/>
</dbReference>
<evidence type="ECO:0000313" key="2">
    <source>
        <dbReference type="Proteomes" id="UP000623129"/>
    </source>
</evidence>
<evidence type="ECO:0000313" key="1">
    <source>
        <dbReference type="EMBL" id="KAF3336403.1"/>
    </source>
</evidence>
<proteinExistence type="predicted"/>
<name>A0A833VV24_9POAL</name>
<dbReference type="OrthoDB" id="677550at2759"/>
<comment type="caution">
    <text evidence="1">The sequence shown here is derived from an EMBL/GenBank/DDBJ whole genome shotgun (WGS) entry which is preliminary data.</text>
</comment>
<accession>A0A833VV24</accession>
<dbReference type="AlphaFoldDB" id="A0A833VV24"/>
<organism evidence="1 2">
    <name type="scientific">Carex littledalei</name>
    <dbReference type="NCBI Taxonomy" id="544730"/>
    <lineage>
        <taxon>Eukaryota</taxon>
        <taxon>Viridiplantae</taxon>
        <taxon>Streptophyta</taxon>
        <taxon>Embryophyta</taxon>
        <taxon>Tracheophyta</taxon>
        <taxon>Spermatophyta</taxon>
        <taxon>Magnoliopsida</taxon>
        <taxon>Liliopsida</taxon>
        <taxon>Poales</taxon>
        <taxon>Cyperaceae</taxon>
        <taxon>Cyperoideae</taxon>
        <taxon>Cariceae</taxon>
        <taxon>Carex</taxon>
        <taxon>Carex subgen. Euthyceras</taxon>
    </lineage>
</organism>
<protein>
    <submittedName>
        <fullName evidence="1">Uncharacterized protein</fullName>
    </submittedName>
</protein>
<keyword evidence="2" id="KW-1185">Reference proteome</keyword>
<dbReference type="Proteomes" id="UP000623129">
    <property type="component" value="Unassembled WGS sequence"/>
</dbReference>
<reference evidence="1" key="1">
    <citation type="submission" date="2020-01" db="EMBL/GenBank/DDBJ databases">
        <title>Genome sequence of Kobresia littledalei, the first chromosome-level genome in the family Cyperaceae.</title>
        <authorList>
            <person name="Qu G."/>
        </authorList>
    </citation>
    <scope>NUCLEOTIDE SEQUENCE</scope>
    <source>
        <strain evidence="1">C.B.Clarke</strain>
        <tissue evidence="1">Leaf</tissue>
    </source>
</reference>
<gene>
    <name evidence="1" type="ORF">FCM35_KLT18989</name>
</gene>
<sequence length="78" mass="9121">MGIGIMTHGDTLTETWEASFRGAVRGSMKKGHWLTNFLCAFWHILKQRNARIFRGEHLPLQVLAYRILEESTLWIKFC</sequence>